<evidence type="ECO:0000313" key="3">
    <source>
        <dbReference type="Proteomes" id="UP000029628"/>
    </source>
</evidence>
<dbReference type="NCBIfam" id="TIGR03960">
    <property type="entry name" value="rSAM_fuse_unch"/>
    <property type="match status" value="1"/>
</dbReference>
<dbReference type="InterPro" id="IPR023404">
    <property type="entry name" value="rSAM_horseshoe"/>
</dbReference>
<dbReference type="eggNOG" id="COG1032">
    <property type="taxonomic scope" value="Bacteria"/>
</dbReference>
<dbReference type="SMART" id="SM00729">
    <property type="entry name" value="Elp3"/>
    <property type="match status" value="1"/>
</dbReference>
<dbReference type="GO" id="GO:0003824">
    <property type="term" value="F:catalytic activity"/>
    <property type="evidence" value="ECO:0007669"/>
    <property type="project" value="InterPro"/>
</dbReference>
<dbReference type="AlphaFoldDB" id="A0A096BYC7"/>
<dbReference type="InterPro" id="IPR058240">
    <property type="entry name" value="rSAM_sf"/>
</dbReference>
<evidence type="ECO:0000259" key="1">
    <source>
        <dbReference type="PROSITE" id="PS51918"/>
    </source>
</evidence>
<dbReference type="InterPro" id="IPR006638">
    <property type="entry name" value="Elp3/MiaA/NifB-like_rSAM"/>
</dbReference>
<dbReference type="SFLD" id="SFLDS00029">
    <property type="entry name" value="Radical_SAM"/>
    <property type="match status" value="1"/>
</dbReference>
<sequence length="627" mass="71651">MIELDTSWLQHVEKPARYTGGEWNSIVKDHRQVDVTMALAFPDVYEVAMSHLGIKILYSLINERTDACAERVFAPWHDMEAEMRNRSIPLFSLETRTAIKEFDIVGFTLQYEMSFTNILNMLDLANIPLLAKDRDMSFPLIIAGGPCSYNLEPLAEFFDIASIGESEEWTNEFIDLYKQEKELGFPGGKEAFLRKVALIPGSYVPSLYEPQYNEQGDFTGLHILAPEAPNHIEKRIIEDMEHVHVATKPVVPYLDIVHDRAVLELFRGCSRGCRFCQAGMIYRPVREKTPERLVEIAKEIIANTGYNEISLMSLSSADYSKLPELVDMLMEEFKDKQVSVSLPSLRIDSFSIDIAKKVQQVRKSGLTFAPEAGTQRMRDVINKGVIEENLLAACTNAFKSGWNTVKLYFMMGLPTETDEDVAGIADLAYKVLDLHREITGKRNGKVTVSVSFFVPKTHSPYQWYGQQEVEEIHRKQQYLKSLINNRNISYHYHDGYTGYMEAVFARGDRRLSAVLMEAWKMGCKFDGWTEYFKYDTWLAAFEKCGIDPAYYARRERTFDEPLPWDHLDSVVSKGFLKREWNQAIQAALTPDCRRASCKGCNVCAELDTAIIDYKEGGRVEKVTFGIN</sequence>
<dbReference type="SUPFAM" id="SSF102114">
    <property type="entry name" value="Radical SAM enzymes"/>
    <property type="match status" value="1"/>
</dbReference>
<protein>
    <submittedName>
        <fullName evidence="2">Fe-S oxidoreductase</fullName>
    </submittedName>
</protein>
<dbReference type="PANTHER" id="PTHR42731">
    <property type="entry name" value="SLL1084 PROTEIN"/>
    <property type="match status" value="1"/>
</dbReference>
<dbReference type="EMBL" id="JRNT01000007">
    <property type="protein sequence ID" value="KGF47737.1"/>
    <property type="molecule type" value="Genomic_DNA"/>
</dbReference>
<gene>
    <name evidence="2" type="ORF">HMPREF0872_03250</name>
</gene>
<reference evidence="2 3" key="1">
    <citation type="submission" date="2014-07" db="EMBL/GenBank/DDBJ databases">
        <authorList>
            <person name="McCorrison J."/>
            <person name="Sanka R."/>
            <person name="Torralba M."/>
            <person name="Gillis M."/>
            <person name="Haft D.H."/>
            <person name="Methe B."/>
            <person name="Sutton G."/>
            <person name="Nelson K.E."/>
        </authorList>
    </citation>
    <scope>NUCLEOTIDE SEQUENCE [LARGE SCALE GENOMIC DNA]</scope>
    <source>
        <strain evidence="2 3">DNF00314</strain>
    </source>
</reference>
<organism evidence="2 3">
    <name type="scientific">Veillonella montpellierensis DNF00314</name>
    <dbReference type="NCBI Taxonomy" id="1401067"/>
    <lineage>
        <taxon>Bacteria</taxon>
        <taxon>Bacillati</taxon>
        <taxon>Bacillota</taxon>
        <taxon>Negativicutes</taxon>
        <taxon>Veillonellales</taxon>
        <taxon>Veillonellaceae</taxon>
        <taxon>Veillonella</taxon>
    </lineage>
</organism>
<feature type="domain" description="Radical SAM core" evidence="1">
    <location>
        <begin position="255"/>
        <end position="489"/>
    </location>
</feature>
<dbReference type="RefSeq" id="WP_028257123.1">
    <property type="nucleotide sequence ID" value="NZ_JRNT01000007.1"/>
</dbReference>
<dbReference type="PROSITE" id="PS51918">
    <property type="entry name" value="RADICAL_SAM"/>
    <property type="match status" value="1"/>
</dbReference>
<evidence type="ECO:0000313" key="2">
    <source>
        <dbReference type="EMBL" id="KGF47737.1"/>
    </source>
</evidence>
<dbReference type="InterPro" id="IPR023862">
    <property type="entry name" value="CHP03960_rSAM"/>
</dbReference>
<dbReference type="Proteomes" id="UP000029628">
    <property type="component" value="Unassembled WGS sequence"/>
</dbReference>
<dbReference type="InterPro" id="IPR007197">
    <property type="entry name" value="rSAM"/>
</dbReference>
<dbReference type="Pfam" id="PF04055">
    <property type="entry name" value="Radical_SAM"/>
    <property type="match status" value="1"/>
</dbReference>
<dbReference type="PANTHER" id="PTHR42731:SF1">
    <property type="entry name" value="RADICAL SAM DOMAIN PROTEIN"/>
    <property type="match status" value="1"/>
</dbReference>
<name>A0A096BYC7_9FIRM</name>
<keyword evidence="3" id="KW-1185">Reference proteome</keyword>
<dbReference type="InterPro" id="IPR045784">
    <property type="entry name" value="Radical_SAM_N2"/>
</dbReference>
<dbReference type="CDD" id="cd01335">
    <property type="entry name" value="Radical_SAM"/>
    <property type="match status" value="1"/>
</dbReference>
<dbReference type="GO" id="GO:0051536">
    <property type="term" value="F:iron-sulfur cluster binding"/>
    <property type="evidence" value="ECO:0007669"/>
    <property type="project" value="InterPro"/>
</dbReference>
<accession>A0A096BYC7</accession>
<dbReference type="Pfam" id="PF19864">
    <property type="entry name" value="Radical_SAM_N2"/>
    <property type="match status" value="1"/>
</dbReference>
<comment type="caution">
    <text evidence="2">The sequence shown here is derived from an EMBL/GenBank/DDBJ whole genome shotgun (WGS) entry which is preliminary data.</text>
</comment>
<proteinExistence type="predicted"/>
<dbReference type="Gene3D" id="3.80.30.20">
    <property type="entry name" value="tm_1862 like domain"/>
    <property type="match status" value="1"/>
</dbReference>
<dbReference type="SFLD" id="SFLDG01082">
    <property type="entry name" value="B12-binding_domain_containing"/>
    <property type="match status" value="1"/>
</dbReference>